<protein>
    <recommendedName>
        <fullName evidence="1">Anthrax toxin lethal/endema factor N-/C-terminal domain-containing protein</fullName>
    </recommendedName>
</protein>
<evidence type="ECO:0000313" key="3">
    <source>
        <dbReference type="Proteomes" id="UP000319817"/>
    </source>
</evidence>
<dbReference type="GO" id="GO:0008237">
    <property type="term" value="F:metallopeptidase activity"/>
    <property type="evidence" value="ECO:0007669"/>
    <property type="project" value="InterPro"/>
</dbReference>
<dbReference type="InterPro" id="IPR024079">
    <property type="entry name" value="MetalloPept_cat_dom_sf"/>
</dbReference>
<reference evidence="2 3" key="1">
    <citation type="submission" date="2019-02" db="EMBL/GenBank/DDBJ databases">
        <title>Deep-cultivation of Planctomycetes and their phenomic and genomic characterization uncovers novel biology.</title>
        <authorList>
            <person name="Wiegand S."/>
            <person name="Jogler M."/>
            <person name="Boedeker C."/>
            <person name="Pinto D."/>
            <person name="Vollmers J."/>
            <person name="Rivas-Marin E."/>
            <person name="Kohn T."/>
            <person name="Peeters S.H."/>
            <person name="Heuer A."/>
            <person name="Rast P."/>
            <person name="Oberbeckmann S."/>
            <person name="Bunk B."/>
            <person name="Jeske O."/>
            <person name="Meyerdierks A."/>
            <person name="Storesund J.E."/>
            <person name="Kallscheuer N."/>
            <person name="Luecker S."/>
            <person name="Lage O.M."/>
            <person name="Pohl T."/>
            <person name="Merkel B.J."/>
            <person name="Hornburger P."/>
            <person name="Mueller R.-W."/>
            <person name="Bruemmer F."/>
            <person name="Labrenz M."/>
            <person name="Spormann A.M."/>
            <person name="Op den Camp H."/>
            <person name="Overmann J."/>
            <person name="Amann R."/>
            <person name="Jetten M.S.M."/>
            <person name="Mascher T."/>
            <person name="Medema M.H."/>
            <person name="Devos D.P."/>
            <person name="Kaster A.-K."/>
            <person name="Ovreas L."/>
            <person name="Rohde M."/>
            <person name="Galperin M.Y."/>
            <person name="Jogler C."/>
        </authorList>
    </citation>
    <scope>NUCLEOTIDE SEQUENCE [LARGE SCALE GENOMIC DNA]</scope>
    <source>
        <strain evidence="2 3">K23_9</strain>
    </source>
</reference>
<sequence length="291" mass="33346">MSSGCFVVTNIPFAAAVVTRSSAGDSHPTDDSLPLETINDVRTALKHIRSGYADRLLSCLPMAALSILCFANHLEAQTPQRFADPIQRNIEGWTVFISPEVVAQPHRSTGEECLSALANHLQRVRWIVSPERLAELQQVGIWVHWDHTLENLQYHPSRGWLLANDHDPRLAKHVHVGRAKNLIDRRQWTKHPYAILHELAHAYHDQKLGFDYPPVRSAYEKMKQSGTYDKVLSHKAKHVKHYALNNHKEYFAESTEAYFGVNDFFPFVRAELKEHDPDMHQLMETIWGKIP</sequence>
<accession>A0A517NR09</accession>
<dbReference type="InterPro" id="IPR014781">
    <property type="entry name" value="Anthrax_toxin_lethal/edema_N/C"/>
</dbReference>
<dbReference type="AlphaFoldDB" id="A0A517NR09"/>
<dbReference type="Proteomes" id="UP000319817">
    <property type="component" value="Chromosome"/>
</dbReference>
<name>A0A517NR09_9BACT</name>
<proteinExistence type="predicted"/>
<dbReference type="EMBL" id="CP036526">
    <property type="protein sequence ID" value="QDT09561.1"/>
    <property type="molecule type" value="Genomic_DNA"/>
</dbReference>
<organism evidence="2 3">
    <name type="scientific">Stieleria marina</name>
    <dbReference type="NCBI Taxonomy" id="1930275"/>
    <lineage>
        <taxon>Bacteria</taxon>
        <taxon>Pseudomonadati</taxon>
        <taxon>Planctomycetota</taxon>
        <taxon>Planctomycetia</taxon>
        <taxon>Pirellulales</taxon>
        <taxon>Pirellulaceae</taxon>
        <taxon>Stieleria</taxon>
    </lineage>
</organism>
<evidence type="ECO:0000313" key="2">
    <source>
        <dbReference type="EMBL" id="QDT09561.1"/>
    </source>
</evidence>
<dbReference type="Gene3D" id="3.40.390.10">
    <property type="entry name" value="Collagenase (Catalytic Domain)"/>
    <property type="match status" value="1"/>
</dbReference>
<gene>
    <name evidence="2" type="ORF">K239x_15070</name>
</gene>
<dbReference type="SUPFAM" id="SSF55486">
    <property type="entry name" value="Metalloproteases ('zincins'), catalytic domain"/>
    <property type="match status" value="1"/>
</dbReference>
<evidence type="ECO:0000259" key="1">
    <source>
        <dbReference type="Pfam" id="PF07737"/>
    </source>
</evidence>
<feature type="domain" description="Anthrax toxin lethal/endema factor N-/C-terminal" evidence="1">
    <location>
        <begin position="196"/>
        <end position="285"/>
    </location>
</feature>
<dbReference type="Pfam" id="PF07737">
    <property type="entry name" value="ATLF"/>
    <property type="match status" value="1"/>
</dbReference>
<keyword evidence="3" id="KW-1185">Reference proteome</keyword>